<sequence length="357" mass="39504">MTLHNGSRPGEAAQGTFHLDAARLERWLEENVSGFRGPVSVSRFQGGQSNPTYRLTSPSGTYVLRSKPAPKARLLPSAHAIEREFRIQRALAGTDVPVAKVYALCEDEAVIGRAFYVMECLQGRVFWDPSLPGMAPAERAAIYHAMHDALAALHRVKPGEAGLSDFGKPGNYFQRQIERWSKQYRSSETARIAAMDELMEWLPSHIPPEDAPPVSIVHGDFRIDNLIFHPTEPVVLGILDWELSTLGHPLADFSYLCMYWDIPPDVFRGLGGLDLAALGIPDMHAYRDSYLASTGLTVTGDWNFYLAYNLFRMAAILQGVLKRALDGMAASDDSIRNGLQVAALAELGLERARQANR</sequence>
<dbReference type="SUPFAM" id="SSF56112">
    <property type="entry name" value="Protein kinase-like (PK-like)"/>
    <property type="match status" value="1"/>
</dbReference>
<dbReference type="EMBL" id="QKWJ01000011">
    <property type="protein sequence ID" value="RDK10096.1"/>
    <property type="molecule type" value="Genomic_DNA"/>
</dbReference>
<dbReference type="Pfam" id="PF01636">
    <property type="entry name" value="APH"/>
    <property type="match status" value="1"/>
</dbReference>
<proteinExistence type="predicted"/>
<dbReference type="PANTHER" id="PTHR47829">
    <property type="entry name" value="HYDROLASE, PUTATIVE (AFU_ORTHOLOGUE AFUA_1G12880)-RELATED"/>
    <property type="match status" value="1"/>
</dbReference>
<keyword evidence="3" id="KW-1185">Reference proteome</keyword>
<dbReference type="InterPro" id="IPR011009">
    <property type="entry name" value="Kinase-like_dom_sf"/>
</dbReference>
<reference evidence="3" key="1">
    <citation type="submission" date="2018-06" db="EMBL/GenBank/DDBJ databases">
        <authorList>
            <person name="Feng T."/>
            <person name="Jeon C.O."/>
        </authorList>
    </citation>
    <scope>NUCLEOTIDE SEQUENCE [LARGE SCALE GENOMIC DNA]</scope>
    <source>
        <strain evidence="3">S23</strain>
    </source>
</reference>
<dbReference type="InterPro" id="IPR002575">
    <property type="entry name" value="Aminoglycoside_PTrfase"/>
</dbReference>
<evidence type="ECO:0000313" key="2">
    <source>
        <dbReference type="EMBL" id="RDK10096.1"/>
    </source>
</evidence>
<dbReference type="CDD" id="cd05154">
    <property type="entry name" value="ACAD10_11_N-like"/>
    <property type="match status" value="1"/>
</dbReference>
<dbReference type="Proteomes" id="UP000255165">
    <property type="component" value="Unassembled WGS sequence"/>
</dbReference>
<dbReference type="GO" id="GO:0016740">
    <property type="term" value="F:transferase activity"/>
    <property type="evidence" value="ECO:0007669"/>
    <property type="project" value="UniProtKB-KW"/>
</dbReference>
<name>A0A370NWX7_9BURK</name>
<dbReference type="Gene3D" id="3.30.200.20">
    <property type="entry name" value="Phosphorylase Kinase, domain 1"/>
    <property type="match status" value="1"/>
</dbReference>
<comment type="caution">
    <text evidence="2">The sequence shown here is derived from an EMBL/GenBank/DDBJ whole genome shotgun (WGS) entry which is preliminary data.</text>
</comment>
<dbReference type="PANTHER" id="PTHR47829:SF3">
    <property type="entry name" value="AMINOGLYCOSIDE PHOSPHOTRANSFERASE DOMAIN-CONTAINING PROTEIN"/>
    <property type="match status" value="1"/>
</dbReference>
<dbReference type="RefSeq" id="WP_039013902.1">
    <property type="nucleotide sequence ID" value="NZ_QKWJ01000011.1"/>
</dbReference>
<feature type="domain" description="Aminoglycoside phosphotransferase" evidence="1">
    <location>
        <begin position="41"/>
        <end position="266"/>
    </location>
</feature>
<organism evidence="2 3">
    <name type="scientific">Cupriavidus lacunae</name>
    <dbReference type="NCBI Taxonomy" id="2666307"/>
    <lineage>
        <taxon>Bacteria</taxon>
        <taxon>Pseudomonadati</taxon>
        <taxon>Pseudomonadota</taxon>
        <taxon>Betaproteobacteria</taxon>
        <taxon>Burkholderiales</taxon>
        <taxon>Burkholderiaceae</taxon>
        <taxon>Cupriavidus</taxon>
    </lineage>
</organism>
<keyword evidence="2" id="KW-0808">Transferase</keyword>
<evidence type="ECO:0000259" key="1">
    <source>
        <dbReference type="Pfam" id="PF01636"/>
    </source>
</evidence>
<dbReference type="InterPro" id="IPR041726">
    <property type="entry name" value="ACAD10_11_N"/>
</dbReference>
<gene>
    <name evidence="2" type="ORF">DN412_12060</name>
</gene>
<dbReference type="AlphaFoldDB" id="A0A370NWX7"/>
<evidence type="ECO:0000313" key="3">
    <source>
        <dbReference type="Proteomes" id="UP000255165"/>
    </source>
</evidence>
<dbReference type="InterPro" id="IPR052898">
    <property type="entry name" value="ACAD10-like"/>
</dbReference>
<protein>
    <submittedName>
        <fullName evidence="2">Phosphotransferase family protein</fullName>
    </submittedName>
</protein>
<dbReference type="Gene3D" id="3.90.1200.10">
    <property type="match status" value="1"/>
</dbReference>
<accession>A0A370NWX7</accession>